<feature type="compositionally biased region" description="Polar residues" evidence="1">
    <location>
        <begin position="97"/>
        <end position="115"/>
    </location>
</feature>
<gene>
    <name evidence="2" type="ORF">HAX54_034971</name>
</gene>
<feature type="compositionally biased region" description="Polar residues" evidence="1">
    <location>
        <begin position="59"/>
        <end position="69"/>
    </location>
</feature>
<protein>
    <submittedName>
        <fullName evidence="2">Uncharacterized protein</fullName>
    </submittedName>
</protein>
<dbReference type="Proteomes" id="UP000823775">
    <property type="component" value="Unassembled WGS sequence"/>
</dbReference>
<proteinExistence type="predicted"/>
<evidence type="ECO:0000256" key="1">
    <source>
        <dbReference type="SAM" id="MobiDB-lite"/>
    </source>
</evidence>
<evidence type="ECO:0000313" key="2">
    <source>
        <dbReference type="EMBL" id="MCD9645771.1"/>
    </source>
</evidence>
<comment type="caution">
    <text evidence="2">The sequence shown here is derived from an EMBL/GenBank/DDBJ whole genome shotgun (WGS) entry which is preliminary data.</text>
</comment>
<evidence type="ECO:0000313" key="3">
    <source>
        <dbReference type="Proteomes" id="UP000823775"/>
    </source>
</evidence>
<feature type="non-terminal residue" evidence="2">
    <location>
        <position position="115"/>
    </location>
</feature>
<name>A0ABS8VG71_DATST</name>
<keyword evidence="3" id="KW-1185">Reference proteome</keyword>
<feature type="compositionally biased region" description="Basic and acidic residues" evidence="1">
    <location>
        <begin position="39"/>
        <end position="50"/>
    </location>
</feature>
<reference evidence="2 3" key="1">
    <citation type="journal article" date="2021" name="BMC Genomics">
        <title>Datura genome reveals duplications of psychoactive alkaloid biosynthetic genes and high mutation rate following tissue culture.</title>
        <authorList>
            <person name="Rajewski A."/>
            <person name="Carter-House D."/>
            <person name="Stajich J."/>
            <person name="Litt A."/>
        </authorList>
    </citation>
    <scope>NUCLEOTIDE SEQUENCE [LARGE SCALE GENOMIC DNA]</scope>
    <source>
        <strain evidence="2">AR-01</strain>
    </source>
</reference>
<dbReference type="EMBL" id="JACEIK010004540">
    <property type="protein sequence ID" value="MCD9645771.1"/>
    <property type="molecule type" value="Genomic_DNA"/>
</dbReference>
<feature type="region of interest" description="Disordered" evidence="1">
    <location>
        <begin position="39"/>
        <end position="115"/>
    </location>
</feature>
<accession>A0ABS8VG71</accession>
<organism evidence="2 3">
    <name type="scientific">Datura stramonium</name>
    <name type="common">Jimsonweed</name>
    <name type="synonym">Common thornapple</name>
    <dbReference type="NCBI Taxonomy" id="4076"/>
    <lineage>
        <taxon>Eukaryota</taxon>
        <taxon>Viridiplantae</taxon>
        <taxon>Streptophyta</taxon>
        <taxon>Embryophyta</taxon>
        <taxon>Tracheophyta</taxon>
        <taxon>Spermatophyta</taxon>
        <taxon>Magnoliopsida</taxon>
        <taxon>eudicotyledons</taxon>
        <taxon>Gunneridae</taxon>
        <taxon>Pentapetalae</taxon>
        <taxon>asterids</taxon>
        <taxon>lamiids</taxon>
        <taxon>Solanales</taxon>
        <taxon>Solanaceae</taxon>
        <taxon>Solanoideae</taxon>
        <taxon>Datureae</taxon>
        <taxon>Datura</taxon>
    </lineage>
</organism>
<sequence>MHRFVYGLGIHLAGDFTLALLNKEMDISRLMTYAQQREDLKKRTRADRERNRNKRATLAGNNDRNTARNFFNRISADRSPSTASAPPPRYSNERRGQNGQSQNSRAPSSPQGSIA</sequence>